<feature type="non-terminal residue" evidence="2">
    <location>
        <position position="120"/>
    </location>
</feature>
<dbReference type="GO" id="GO:0005777">
    <property type="term" value="C:peroxisome"/>
    <property type="evidence" value="ECO:0007669"/>
    <property type="project" value="InterPro"/>
</dbReference>
<organism evidence="2 3">
    <name type="scientific">Gloeophyllum trabeum (strain ATCC 11539 / FP-39264 / Madison 617)</name>
    <name type="common">Brown rot fungus</name>
    <dbReference type="NCBI Taxonomy" id="670483"/>
    <lineage>
        <taxon>Eukaryota</taxon>
        <taxon>Fungi</taxon>
        <taxon>Dikarya</taxon>
        <taxon>Basidiomycota</taxon>
        <taxon>Agaricomycotina</taxon>
        <taxon>Agaricomycetes</taxon>
        <taxon>Gloeophyllales</taxon>
        <taxon>Gloeophyllaceae</taxon>
        <taxon>Gloeophyllum</taxon>
    </lineage>
</organism>
<dbReference type="GO" id="GO:0010468">
    <property type="term" value="P:regulation of gene expression"/>
    <property type="evidence" value="ECO:0007669"/>
    <property type="project" value="InterPro"/>
</dbReference>
<feature type="non-terminal residue" evidence="2">
    <location>
        <position position="1"/>
    </location>
</feature>
<dbReference type="RefSeq" id="XP_007862793.1">
    <property type="nucleotide sequence ID" value="XM_007864602.1"/>
</dbReference>
<dbReference type="InterPro" id="IPR021139">
    <property type="entry name" value="NYN"/>
</dbReference>
<gene>
    <name evidence="2" type="ORF">GLOTRDRAFT_14924</name>
</gene>
<dbReference type="GeneID" id="19304874"/>
<protein>
    <recommendedName>
        <fullName evidence="1">NYN domain-containing protein</fullName>
    </recommendedName>
</protein>
<dbReference type="Pfam" id="PF01936">
    <property type="entry name" value="NYN"/>
    <property type="match status" value="1"/>
</dbReference>
<evidence type="ECO:0000313" key="3">
    <source>
        <dbReference type="Proteomes" id="UP000030669"/>
    </source>
</evidence>
<dbReference type="PANTHER" id="PTHR14379">
    <property type="entry name" value="LIMKAIN B LKAP"/>
    <property type="match status" value="1"/>
</dbReference>
<feature type="domain" description="NYN" evidence="1">
    <location>
        <begin position="14"/>
        <end position="118"/>
    </location>
</feature>
<proteinExistence type="predicted"/>
<sequence length="120" mass="13115">ENCRPPSSAAGHETVNGIRGMAHEFGIVTTWKAYLDLSDPAPARSPNIRSELQSSGVSLVDCPRNGRKDVADKMMIVDMVTYALDKPQPGTIILISGDRDFAYAVSVLRMRKWAVVVVMP</sequence>
<dbReference type="GO" id="GO:1905762">
    <property type="term" value="F:CCR4-NOT complex binding"/>
    <property type="evidence" value="ECO:0007669"/>
    <property type="project" value="TreeGrafter"/>
</dbReference>
<dbReference type="PANTHER" id="PTHR14379:SF3">
    <property type="entry name" value="MEIOSIS REGULATOR AND MRNA STABILITY FACTOR 1"/>
    <property type="match status" value="1"/>
</dbReference>
<dbReference type="Proteomes" id="UP000030669">
    <property type="component" value="Unassembled WGS sequence"/>
</dbReference>
<dbReference type="CDD" id="cd10910">
    <property type="entry name" value="PIN_limkain_b1_N_like"/>
    <property type="match status" value="1"/>
</dbReference>
<dbReference type="HOGENOM" id="CLU_2229477_0_0_1"/>
<dbReference type="KEGG" id="gtr:GLOTRDRAFT_14924"/>
<dbReference type="AlphaFoldDB" id="S7QGA6"/>
<dbReference type="OrthoDB" id="549353at2759"/>
<dbReference type="InterPro" id="IPR024768">
    <property type="entry name" value="Marf1"/>
</dbReference>
<evidence type="ECO:0000259" key="1">
    <source>
        <dbReference type="Pfam" id="PF01936"/>
    </source>
</evidence>
<dbReference type="OMA" id="DKMMIGM"/>
<evidence type="ECO:0000313" key="2">
    <source>
        <dbReference type="EMBL" id="EPQ58452.1"/>
    </source>
</evidence>
<reference evidence="2 3" key="1">
    <citation type="journal article" date="2012" name="Science">
        <title>The Paleozoic origin of enzymatic lignin decomposition reconstructed from 31 fungal genomes.</title>
        <authorList>
            <person name="Floudas D."/>
            <person name="Binder M."/>
            <person name="Riley R."/>
            <person name="Barry K."/>
            <person name="Blanchette R.A."/>
            <person name="Henrissat B."/>
            <person name="Martinez A.T."/>
            <person name="Otillar R."/>
            <person name="Spatafora J.W."/>
            <person name="Yadav J.S."/>
            <person name="Aerts A."/>
            <person name="Benoit I."/>
            <person name="Boyd A."/>
            <person name="Carlson A."/>
            <person name="Copeland A."/>
            <person name="Coutinho P.M."/>
            <person name="de Vries R.P."/>
            <person name="Ferreira P."/>
            <person name="Findley K."/>
            <person name="Foster B."/>
            <person name="Gaskell J."/>
            <person name="Glotzer D."/>
            <person name="Gorecki P."/>
            <person name="Heitman J."/>
            <person name="Hesse C."/>
            <person name="Hori C."/>
            <person name="Igarashi K."/>
            <person name="Jurgens J.A."/>
            <person name="Kallen N."/>
            <person name="Kersten P."/>
            <person name="Kohler A."/>
            <person name="Kuees U."/>
            <person name="Kumar T.K.A."/>
            <person name="Kuo A."/>
            <person name="LaButti K."/>
            <person name="Larrondo L.F."/>
            <person name="Lindquist E."/>
            <person name="Ling A."/>
            <person name="Lombard V."/>
            <person name="Lucas S."/>
            <person name="Lundell T."/>
            <person name="Martin R."/>
            <person name="McLaughlin D.J."/>
            <person name="Morgenstern I."/>
            <person name="Morin E."/>
            <person name="Murat C."/>
            <person name="Nagy L.G."/>
            <person name="Nolan M."/>
            <person name="Ohm R.A."/>
            <person name="Patyshakuliyeva A."/>
            <person name="Rokas A."/>
            <person name="Ruiz-Duenas F.J."/>
            <person name="Sabat G."/>
            <person name="Salamov A."/>
            <person name="Samejima M."/>
            <person name="Schmutz J."/>
            <person name="Slot J.C."/>
            <person name="St John F."/>
            <person name="Stenlid J."/>
            <person name="Sun H."/>
            <person name="Sun S."/>
            <person name="Syed K."/>
            <person name="Tsang A."/>
            <person name="Wiebenga A."/>
            <person name="Young D."/>
            <person name="Pisabarro A."/>
            <person name="Eastwood D.C."/>
            <person name="Martin F."/>
            <person name="Cullen D."/>
            <person name="Grigoriev I.V."/>
            <person name="Hibbett D.S."/>
        </authorList>
    </citation>
    <scope>NUCLEOTIDE SEQUENCE [LARGE SCALE GENOMIC DNA]</scope>
    <source>
        <strain evidence="2 3">ATCC 11539</strain>
    </source>
</reference>
<dbReference type="GO" id="GO:0004540">
    <property type="term" value="F:RNA nuclease activity"/>
    <property type="evidence" value="ECO:0007669"/>
    <property type="project" value="InterPro"/>
</dbReference>
<keyword evidence="3" id="KW-1185">Reference proteome</keyword>
<dbReference type="EMBL" id="KB469298">
    <property type="protein sequence ID" value="EPQ58452.1"/>
    <property type="molecule type" value="Genomic_DNA"/>
</dbReference>
<dbReference type="eggNOG" id="ENOG502QUA6">
    <property type="taxonomic scope" value="Eukaryota"/>
</dbReference>
<name>S7QGA6_GLOTA</name>
<dbReference type="Gene3D" id="3.40.50.1010">
    <property type="entry name" value="5'-nuclease"/>
    <property type="match status" value="1"/>
</dbReference>
<accession>S7QGA6</accession>